<name>A0A9W9ETW4_9EURO</name>
<dbReference type="SUPFAM" id="SSF57701">
    <property type="entry name" value="Zn2/Cys6 DNA-binding domain"/>
    <property type="match status" value="1"/>
</dbReference>
<dbReference type="PROSITE" id="PS50048">
    <property type="entry name" value="ZN2_CY6_FUNGAL_2"/>
    <property type="match status" value="1"/>
</dbReference>
<dbReference type="PANTHER" id="PTHR38111">
    <property type="entry name" value="ZN(2)-C6 FUNGAL-TYPE DOMAIN-CONTAINING PROTEIN-RELATED"/>
    <property type="match status" value="1"/>
</dbReference>
<dbReference type="AlphaFoldDB" id="A0A9W9ETW4"/>
<dbReference type="OrthoDB" id="3525185at2759"/>
<dbReference type="GO" id="GO:0000981">
    <property type="term" value="F:DNA-binding transcription factor activity, RNA polymerase II-specific"/>
    <property type="evidence" value="ECO:0007669"/>
    <property type="project" value="InterPro"/>
</dbReference>
<dbReference type="InterPro" id="IPR001138">
    <property type="entry name" value="Zn2Cys6_DnaBD"/>
</dbReference>
<comment type="caution">
    <text evidence="6">The sequence shown here is derived from an EMBL/GenBank/DDBJ whole genome shotgun (WGS) entry which is preliminary data.</text>
</comment>
<dbReference type="GO" id="GO:0003677">
    <property type="term" value="F:DNA binding"/>
    <property type="evidence" value="ECO:0007669"/>
    <property type="project" value="UniProtKB-KW"/>
</dbReference>
<keyword evidence="2" id="KW-0238">DNA-binding</keyword>
<evidence type="ECO:0000313" key="6">
    <source>
        <dbReference type="EMBL" id="KAJ5087927.1"/>
    </source>
</evidence>
<accession>A0A9W9ETW4</accession>
<proteinExistence type="predicted"/>
<reference evidence="6" key="1">
    <citation type="submission" date="2022-11" db="EMBL/GenBank/DDBJ databases">
        <authorList>
            <person name="Petersen C."/>
        </authorList>
    </citation>
    <scope>NUCLEOTIDE SEQUENCE</scope>
    <source>
        <strain evidence="6">IBT 30069</strain>
    </source>
</reference>
<evidence type="ECO:0000256" key="4">
    <source>
        <dbReference type="ARBA" id="ARBA00023242"/>
    </source>
</evidence>
<protein>
    <recommendedName>
        <fullName evidence="5">Zn(2)-C6 fungal-type domain-containing protein</fullName>
    </recommendedName>
</protein>
<dbReference type="GO" id="GO:0008270">
    <property type="term" value="F:zinc ion binding"/>
    <property type="evidence" value="ECO:0007669"/>
    <property type="project" value="InterPro"/>
</dbReference>
<gene>
    <name evidence="6" type="ORF">N7456_011543</name>
</gene>
<dbReference type="Gene3D" id="4.10.240.10">
    <property type="entry name" value="Zn(2)-C6 fungal-type DNA-binding domain"/>
    <property type="match status" value="1"/>
</dbReference>
<keyword evidence="4" id="KW-0539">Nucleus</keyword>
<evidence type="ECO:0000256" key="1">
    <source>
        <dbReference type="ARBA" id="ARBA00023015"/>
    </source>
</evidence>
<evidence type="ECO:0000259" key="5">
    <source>
        <dbReference type="PROSITE" id="PS50048"/>
    </source>
</evidence>
<feature type="domain" description="Zn(2)-C6 fungal-type" evidence="5">
    <location>
        <begin position="18"/>
        <end position="46"/>
    </location>
</feature>
<dbReference type="InterPro" id="IPR036864">
    <property type="entry name" value="Zn2-C6_fun-type_DNA-bd_sf"/>
</dbReference>
<dbReference type="InterPro" id="IPR053178">
    <property type="entry name" value="Osmoadaptation_assoc"/>
</dbReference>
<evidence type="ECO:0000256" key="3">
    <source>
        <dbReference type="ARBA" id="ARBA00023163"/>
    </source>
</evidence>
<dbReference type="Proteomes" id="UP001149165">
    <property type="component" value="Unassembled WGS sequence"/>
</dbReference>
<keyword evidence="1" id="KW-0805">Transcription regulation</keyword>
<dbReference type="Pfam" id="PF00172">
    <property type="entry name" value="Zn_clus"/>
    <property type="match status" value="1"/>
</dbReference>
<keyword evidence="3" id="KW-0804">Transcription</keyword>
<dbReference type="EMBL" id="JAPQKH010000007">
    <property type="protein sequence ID" value="KAJ5087927.1"/>
    <property type="molecule type" value="Genomic_DNA"/>
</dbReference>
<evidence type="ECO:0000256" key="2">
    <source>
        <dbReference type="ARBA" id="ARBA00023125"/>
    </source>
</evidence>
<sequence length="602" mass="68791">MPDNNKEKTLPTVPRSKGCLSCVTRKIRCDGRKPTCYKCEKRNQECGGYRREGVIFLSEGWRPPGVRAKVRIKTPDSANNLAQVSIFRALTGSDTMSDPVLYTCPSIERSHLHIPFFLSSFGTQPFQAPAIADVFHHYFCLVSSNLRDDTTQSSSLRRPVIFAVNALAQGHFGAANTDPISVQRSLQSYTMALRSMSTQLAQLKCAGTGLRDISEDDWQHLAFFCMVMMFWELIMSPASRNWQTHIRGMASAIALRGTEHAYSKTNFRLLAFSRVFIPSLLPDNYWEQRYPKRSAWLNEMKEILEGTENPKFRANFELYTSTDSLMIEVNFIVSIMAQYDQLLTEQSFVTDNQDSDQLLLDMYNNAELILSRNESRLEGWKAHVSEVTLSSWLSLHPEVGADPVSAEFWSIIHGGDTQPYFDTIFSFRTMMEYHALALYWTIVMTIRLLLSDLLTLMVKRASQKIPPNAEDMIKAHHAQLMKYSLNVLQAICYATLEKSRAVAPFFFASSFQLTVLVLDRECKYLQAAGKGEVEIRRCEGLKNLAMRYLDWASQSKIPVKMDLDSPWVSRTFLTAEKRLDETISKQKRLSIETFNYEKIQTL</sequence>
<keyword evidence="7" id="KW-1185">Reference proteome</keyword>
<dbReference type="SMART" id="SM00066">
    <property type="entry name" value="GAL4"/>
    <property type="match status" value="1"/>
</dbReference>
<organism evidence="6 7">
    <name type="scientific">Penicillium angulare</name>
    <dbReference type="NCBI Taxonomy" id="116970"/>
    <lineage>
        <taxon>Eukaryota</taxon>
        <taxon>Fungi</taxon>
        <taxon>Dikarya</taxon>
        <taxon>Ascomycota</taxon>
        <taxon>Pezizomycotina</taxon>
        <taxon>Eurotiomycetes</taxon>
        <taxon>Eurotiomycetidae</taxon>
        <taxon>Eurotiales</taxon>
        <taxon>Aspergillaceae</taxon>
        <taxon>Penicillium</taxon>
    </lineage>
</organism>
<dbReference type="CDD" id="cd00067">
    <property type="entry name" value="GAL4"/>
    <property type="match status" value="1"/>
</dbReference>
<evidence type="ECO:0000313" key="7">
    <source>
        <dbReference type="Proteomes" id="UP001149165"/>
    </source>
</evidence>
<reference evidence="6" key="2">
    <citation type="journal article" date="2023" name="IMA Fungus">
        <title>Comparative genomic study of the Penicillium genus elucidates a diverse pangenome and 15 lateral gene transfer events.</title>
        <authorList>
            <person name="Petersen C."/>
            <person name="Sorensen T."/>
            <person name="Nielsen M.R."/>
            <person name="Sondergaard T.E."/>
            <person name="Sorensen J.L."/>
            <person name="Fitzpatrick D.A."/>
            <person name="Frisvad J.C."/>
            <person name="Nielsen K.L."/>
        </authorList>
    </citation>
    <scope>NUCLEOTIDE SEQUENCE</scope>
    <source>
        <strain evidence="6">IBT 30069</strain>
    </source>
</reference>